<keyword evidence="3" id="KW-1185">Reference proteome</keyword>
<name>A0A4P7IHJ2_9ACTN</name>
<feature type="transmembrane region" description="Helical" evidence="1">
    <location>
        <begin position="231"/>
        <end position="252"/>
    </location>
</feature>
<proteinExistence type="predicted"/>
<dbReference type="RefSeq" id="WP_135268773.1">
    <property type="nucleotide sequence ID" value="NZ_CP038436.1"/>
</dbReference>
<evidence type="ECO:0000313" key="3">
    <source>
        <dbReference type="Proteomes" id="UP000294853"/>
    </source>
</evidence>
<keyword evidence="1" id="KW-1133">Transmembrane helix</keyword>
<reference evidence="2 3" key="1">
    <citation type="submission" date="2019-03" db="EMBL/GenBank/DDBJ databases">
        <title>Three New Species of Nocardioides, Nocardioides euryhalodurans sp. nov., Nocardioides seonyuensis sp. nov. and Nocardioides eburneoflavus sp. nov. Iolated from Soil.</title>
        <authorList>
            <person name="Roh S.G."/>
            <person name="Lee C."/>
            <person name="Kim M.-K."/>
            <person name="Kim S.B."/>
        </authorList>
    </citation>
    <scope>NUCLEOTIDE SEQUENCE [LARGE SCALE GENOMIC DNA]</scope>
    <source>
        <strain evidence="2 3">MMS17-SY207-3</strain>
    </source>
</reference>
<feature type="transmembrane region" description="Helical" evidence="1">
    <location>
        <begin position="156"/>
        <end position="179"/>
    </location>
</feature>
<dbReference type="GO" id="GO:0140359">
    <property type="term" value="F:ABC-type transporter activity"/>
    <property type="evidence" value="ECO:0007669"/>
    <property type="project" value="InterPro"/>
</dbReference>
<dbReference type="Proteomes" id="UP000294853">
    <property type="component" value="Chromosome"/>
</dbReference>
<gene>
    <name evidence="2" type="ORF">EXE58_15895</name>
</gene>
<evidence type="ECO:0008006" key="4">
    <source>
        <dbReference type="Google" id="ProtNLM"/>
    </source>
</evidence>
<dbReference type="AlphaFoldDB" id="A0A4P7IHJ2"/>
<dbReference type="EMBL" id="CP038436">
    <property type="protein sequence ID" value="QBX56788.1"/>
    <property type="molecule type" value="Genomic_DNA"/>
</dbReference>
<dbReference type="KEGG" id="nsn:EXE58_15895"/>
<accession>A0A4P7IHJ2</accession>
<sequence length="336" mass="36031">MRRLLIVELDRLRWRRAVVVLLAAAVLVPTLIWLSQAWNTRPLSDADLADAQAQAARDASAAWVQRDLARCERNPGRFGGPGTTPEACAEMIVPRAENYLWREPLQVESIRENDAVAVVTMLAGLLFLIGTTFVGHDWNTGSISNQLLFEPRRLRVWGAKALAVLGLGLVVSGLVLAAFWGATALLADQRGIATSGEAWAAALGSAARGVVLSALAGFLGFSLTMLFRSTVATLAVGFAVFAGGSLVVLGIFGDGAMRWLMPTNAMAVLLDGFEFYAYTPACEAAQTTMGQMTMEEGVVDPCIQHLSLQAGAAYLLVVLAVVTALSLWSFRRRDLP</sequence>
<keyword evidence="1" id="KW-0472">Membrane</keyword>
<organism evidence="2 3">
    <name type="scientific">Nocardioides seonyuensis</name>
    <dbReference type="NCBI Taxonomy" id="2518371"/>
    <lineage>
        <taxon>Bacteria</taxon>
        <taxon>Bacillati</taxon>
        <taxon>Actinomycetota</taxon>
        <taxon>Actinomycetes</taxon>
        <taxon>Propionibacteriales</taxon>
        <taxon>Nocardioidaceae</taxon>
        <taxon>Nocardioides</taxon>
    </lineage>
</organism>
<feature type="transmembrane region" description="Helical" evidence="1">
    <location>
        <begin position="115"/>
        <end position="135"/>
    </location>
</feature>
<feature type="transmembrane region" description="Helical" evidence="1">
    <location>
        <begin position="311"/>
        <end position="330"/>
    </location>
</feature>
<evidence type="ECO:0000313" key="2">
    <source>
        <dbReference type="EMBL" id="QBX56788.1"/>
    </source>
</evidence>
<protein>
    <recommendedName>
        <fullName evidence="4">ABC transporter permease</fullName>
    </recommendedName>
</protein>
<feature type="transmembrane region" description="Helical" evidence="1">
    <location>
        <begin position="199"/>
        <end position="219"/>
    </location>
</feature>
<keyword evidence="1" id="KW-0812">Transmembrane</keyword>
<evidence type="ECO:0000256" key="1">
    <source>
        <dbReference type="SAM" id="Phobius"/>
    </source>
</evidence>
<dbReference type="OrthoDB" id="3819831at2"/>
<dbReference type="GO" id="GO:0005886">
    <property type="term" value="C:plasma membrane"/>
    <property type="evidence" value="ECO:0007669"/>
    <property type="project" value="UniProtKB-SubCell"/>
</dbReference>